<feature type="domain" description="SIP-like Rossmann fold" evidence="1">
    <location>
        <begin position="148"/>
        <end position="273"/>
    </location>
</feature>
<comment type="caution">
    <text evidence="3">The sequence shown here is derived from an EMBL/GenBank/DDBJ whole genome shotgun (WGS) entry which is preliminary data.</text>
</comment>
<dbReference type="InterPro" id="IPR013113">
    <property type="entry name" value="SIP_FAD-bd"/>
</dbReference>
<dbReference type="InterPro" id="IPR039374">
    <property type="entry name" value="SIP_fam"/>
</dbReference>
<keyword evidence="4" id="KW-1185">Reference proteome</keyword>
<dbReference type="Pfam" id="PF08021">
    <property type="entry name" value="FAD_binding_9"/>
    <property type="match status" value="1"/>
</dbReference>
<sequence length="278" mass="29974">MTRSSTLVKPESARMLRATVLRRELVSPSMVRITAGGPGLDALTPLGFDQWFRMLVPRPGQEELRLPPDLTLRGYLRYATMNAATRPLLRNYTFRAIRPGEIDIDLVVHPAADPSAFSAAAWAQRCEIGSPLGVLDEGIMFAAPPRAESLLLVADESGLPAVAGVLAALPRDARGLALVEVPTPEDVQDLEAPEGVEVRWLPRHEPTGAAHDEHAVPGRLAAAAAASCTWPEGRPYAFVVGETGMTAAVRRHLVTERGLAKTDVAFCGYWKHGAKPAR</sequence>
<proteinExistence type="predicted"/>
<dbReference type="InterPro" id="IPR007037">
    <property type="entry name" value="SIP_rossman_dom"/>
</dbReference>
<dbReference type="Pfam" id="PF04954">
    <property type="entry name" value="SIP"/>
    <property type="match status" value="1"/>
</dbReference>
<dbReference type="InterPro" id="IPR039261">
    <property type="entry name" value="FNR_nucleotide-bd"/>
</dbReference>
<organism evidence="3 4">
    <name type="scientific">Cellulomonas fulva</name>
    <dbReference type="NCBI Taxonomy" id="2835530"/>
    <lineage>
        <taxon>Bacteria</taxon>
        <taxon>Bacillati</taxon>
        <taxon>Actinomycetota</taxon>
        <taxon>Actinomycetes</taxon>
        <taxon>Micrococcales</taxon>
        <taxon>Cellulomonadaceae</taxon>
        <taxon>Cellulomonas</taxon>
    </lineage>
</organism>
<dbReference type="PANTHER" id="PTHR30157:SF0">
    <property type="entry name" value="NADPH-DEPENDENT FERRIC-CHELATE REDUCTASE"/>
    <property type="match status" value="1"/>
</dbReference>
<evidence type="ECO:0000259" key="2">
    <source>
        <dbReference type="Pfam" id="PF08021"/>
    </source>
</evidence>
<protein>
    <submittedName>
        <fullName evidence="3">Siderophore-interacting protein</fullName>
    </submittedName>
</protein>
<dbReference type="EMBL" id="JAHBOH010000001">
    <property type="protein sequence ID" value="MBT0994459.1"/>
    <property type="molecule type" value="Genomic_DNA"/>
</dbReference>
<name>A0ABS5TZ80_9CELL</name>
<dbReference type="PANTHER" id="PTHR30157">
    <property type="entry name" value="FERRIC REDUCTASE, NADPH-DEPENDENT"/>
    <property type="match status" value="1"/>
</dbReference>
<evidence type="ECO:0000259" key="1">
    <source>
        <dbReference type="Pfam" id="PF04954"/>
    </source>
</evidence>
<dbReference type="Proteomes" id="UP000722125">
    <property type="component" value="Unassembled WGS sequence"/>
</dbReference>
<dbReference type="RefSeq" id="WP_214349555.1">
    <property type="nucleotide sequence ID" value="NZ_JAHBOH010000001.1"/>
</dbReference>
<dbReference type="Gene3D" id="2.40.30.10">
    <property type="entry name" value="Translation factors"/>
    <property type="match status" value="1"/>
</dbReference>
<gene>
    <name evidence="3" type="ORF">KIN34_09185</name>
</gene>
<accession>A0ABS5TZ80</accession>
<dbReference type="CDD" id="cd06193">
    <property type="entry name" value="siderophore_interacting"/>
    <property type="match status" value="1"/>
</dbReference>
<evidence type="ECO:0000313" key="3">
    <source>
        <dbReference type="EMBL" id="MBT0994459.1"/>
    </source>
</evidence>
<dbReference type="Gene3D" id="3.40.50.80">
    <property type="entry name" value="Nucleotide-binding domain of ferredoxin-NADP reductase (FNR) module"/>
    <property type="match status" value="1"/>
</dbReference>
<reference evidence="3 4" key="1">
    <citation type="submission" date="2021-05" db="EMBL/GenBank/DDBJ databases">
        <title>Description of Cellulomonas sp. DKR-3 sp. nov.</title>
        <authorList>
            <person name="Dahal R.H."/>
            <person name="Chaudhary D.K."/>
        </authorList>
    </citation>
    <scope>NUCLEOTIDE SEQUENCE [LARGE SCALE GENOMIC DNA]</scope>
    <source>
        <strain evidence="3 4">DKR-3</strain>
    </source>
</reference>
<evidence type="ECO:0000313" key="4">
    <source>
        <dbReference type="Proteomes" id="UP000722125"/>
    </source>
</evidence>
<feature type="domain" description="Siderophore-interacting FAD-binding" evidence="2">
    <location>
        <begin position="20"/>
        <end position="135"/>
    </location>
</feature>